<feature type="zinc finger region" description="C3H1-type" evidence="5">
    <location>
        <begin position="68"/>
        <end position="94"/>
    </location>
</feature>
<dbReference type="InterPro" id="IPR000571">
    <property type="entry name" value="Znf_CCCH"/>
</dbReference>
<evidence type="ECO:0000256" key="4">
    <source>
        <dbReference type="ARBA" id="ARBA00022833"/>
    </source>
</evidence>
<feature type="zinc finger region" description="C3H1-type" evidence="5">
    <location>
        <begin position="122"/>
        <end position="149"/>
    </location>
</feature>
<dbReference type="Gene3D" id="4.10.1000.10">
    <property type="entry name" value="Zinc finger, CCCH-type"/>
    <property type="match status" value="2"/>
</dbReference>
<dbReference type="GO" id="GO:0008270">
    <property type="term" value="F:zinc ion binding"/>
    <property type="evidence" value="ECO:0007669"/>
    <property type="project" value="UniProtKB-KW"/>
</dbReference>
<organism evidence="8 9">
    <name type="scientific">Rubus argutus</name>
    <name type="common">Southern blackberry</name>
    <dbReference type="NCBI Taxonomy" id="59490"/>
    <lineage>
        <taxon>Eukaryota</taxon>
        <taxon>Viridiplantae</taxon>
        <taxon>Streptophyta</taxon>
        <taxon>Embryophyta</taxon>
        <taxon>Tracheophyta</taxon>
        <taxon>Spermatophyta</taxon>
        <taxon>Magnoliopsida</taxon>
        <taxon>eudicotyledons</taxon>
        <taxon>Gunneridae</taxon>
        <taxon>Pentapetalae</taxon>
        <taxon>rosids</taxon>
        <taxon>fabids</taxon>
        <taxon>Rosales</taxon>
        <taxon>Rosaceae</taxon>
        <taxon>Rosoideae</taxon>
        <taxon>Rosoideae incertae sedis</taxon>
        <taxon>Rubus</taxon>
    </lineage>
</organism>
<keyword evidence="3 5" id="KW-0863">Zinc-finger</keyword>
<keyword evidence="4 5" id="KW-0862">Zinc</keyword>
<accession>A0AAW1WI51</accession>
<evidence type="ECO:0000313" key="8">
    <source>
        <dbReference type="EMBL" id="KAK9923189.1"/>
    </source>
</evidence>
<comment type="caution">
    <text evidence="8">The sequence shown here is derived from an EMBL/GenBank/DDBJ whole genome shotgun (WGS) entry which is preliminary data.</text>
</comment>
<dbReference type="EMBL" id="JBEDUW010000006">
    <property type="protein sequence ID" value="KAK9923189.1"/>
    <property type="molecule type" value="Genomic_DNA"/>
</dbReference>
<dbReference type="Pfam" id="PF00642">
    <property type="entry name" value="zf-CCCH"/>
    <property type="match status" value="1"/>
</dbReference>
<dbReference type="AlphaFoldDB" id="A0AAW1WI51"/>
<dbReference type="GO" id="GO:0003729">
    <property type="term" value="F:mRNA binding"/>
    <property type="evidence" value="ECO:0007669"/>
    <property type="project" value="InterPro"/>
</dbReference>
<dbReference type="InterPro" id="IPR045877">
    <property type="entry name" value="ZFP36-like"/>
</dbReference>
<dbReference type="Proteomes" id="UP001457282">
    <property type="component" value="Unassembled WGS sequence"/>
</dbReference>
<dbReference type="InterPro" id="IPR036855">
    <property type="entry name" value="Znf_CCCH_sf"/>
</dbReference>
<dbReference type="PANTHER" id="PTHR12547:SF18">
    <property type="entry name" value="PROTEIN TIS11"/>
    <property type="match status" value="1"/>
</dbReference>
<keyword evidence="1 5" id="KW-0479">Metal-binding</keyword>
<evidence type="ECO:0000256" key="2">
    <source>
        <dbReference type="ARBA" id="ARBA00022737"/>
    </source>
</evidence>
<sequence length="292" mass="33424">MSNPRRACKFLTPVLEPIGDRYKLNPQFPSVSKESEDIEHQPLKKPRVSEVGSDSMMMPERRNKWLHYKTQLCQKFKRGCCHNGEACLFAHGINDMRNTVPNSENEKGLLGRTKDAQNRICDELQLCRWFVNGGQCTYGYKCRFRHVIPKSFRDESVITISTSASKGSLISGSGQFGCKRSLGMDFDTDGKNEGRHFRKQRSVATGRGMLNNTCMARGHFAHGRAALRELRGYTSVDSRTVQTKHSKTCTSSKRHEQGMNCNFKYWNELEKMSRIYADWIEEIPPVHSKVEC</sequence>
<dbReference type="PROSITE" id="PS50103">
    <property type="entry name" value="ZF_C3H1"/>
    <property type="match status" value="2"/>
</dbReference>
<evidence type="ECO:0000256" key="6">
    <source>
        <dbReference type="SAM" id="MobiDB-lite"/>
    </source>
</evidence>
<feature type="compositionally biased region" description="Basic and acidic residues" evidence="6">
    <location>
        <begin position="33"/>
        <end position="42"/>
    </location>
</feature>
<dbReference type="SUPFAM" id="SSF90229">
    <property type="entry name" value="CCCH zinc finger"/>
    <property type="match status" value="2"/>
</dbReference>
<evidence type="ECO:0000256" key="3">
    <source>
        <dbReference type="ARBA" id="ARBA00022771"/>
    </source>
</evidence>
<evidence type="ECO:0000313" key="9">
    <source>
        <dbReference type="Proteomes" id="UP001457282"/>
    </source>
</evidence>
<feature type="domain" description="C3H1-type" evidence="7">
    <location>
        <begin position="122"/>
        <end position="149"/>
    </location>
</feature>
<protein>
    <recommendedName>
        <fullName evidence="7">C3H1-type domain-containing protein</fullName>
    </recommendedName>
</protein>
<dbReference type="PANTHER" id="PTHR12547">
    <property type="entry name" value="CCCH ZINC FINGER/TIS11-RELATED"/>
    <property type="match status" value="1"/>
</dbReference>
<reference evidence="8 9" key="1">
    <citation type="journal article" date="2023" name="G3 (Bethesda)">
        <title>A chromosome-length genome assembly and annotation of blackberry (Rubus argutus, cv. 'Hillquist').</title>
        <authorList>
            <person name="Bruna T."/>
            <person name="Aryal R."/>
            <person name="Dudchenko O."/>
            <person name="Sargent D.J."/>
            <person name="Mead D."/>
            <person name="Buti M."/>
            <person name="Cavallini A."/>
            <person name="Hytonen T."/>
            <person name="Andres J."/>
            <person name="Pham M."/>
            <person name="Weisz D."/>
            <person name="Mascagni F."/>
            <person name="Usai G."/>
            <person name="Natali L."/>
            <person name="Bassil N."/>
            <person name="Fernandez G.E."/>
            <person name="Lomsadze A."/>
            <person name="Armour M."/>
            <person name="Olukolu B."/>
            <person name="Poorten T."/>
            <person name="Britton C."/>
            <person name="Davik J."/>
            <person name="Ashrafi H."/>
            <person name="Aiden E.L."/>
            <person name="Borodovsky M."/>
            <person name="Worthington M."/>
        </authorList>
    </citation>
    <scope>NUCLEOTIDE SEQUENCE [LARGE SCALE GENOMIC DNA]</scope>
    <source>
        <strain evidence="8">PI 553951</strain>
    </source>
</reference>
<evidence type="ECO:0000259" key="7">
    <source>
        <dbReference type="PROSITE" id="PS50103"/>
    </source>
</evidence>
<dbReference type="InterPro" id="IPR041367">
    <property type="entry name" value="Znf-CCCH_4"/>
</dbReference>
<feature type="region of interest" description="Disordered" evidence="6">
    <location>
        <begin position="26"/>
        <end position="52"/>
    </location>
</feature>
<keyword evidence="9" id="KW-1185">Reference proteome</keyword>
<feature type="domain" description="C3H1-type" evidence="7">
    <location>
        <begin position="68"/>
        <end position="94"/>
    </location>
</feature>
<evidence type="ECO:0000256" key="5">
    <source>
        <dbReference type="PROSITE-ProRule" id="PRU00723"/>
    </source>
</evidence>
<proteinExistence type="predicted"/>
<dbReference type="Pfam" id="PF18044">
    <property type="entry name" value="zf-CCCH_4"/>
    <property type="match status" value="1"/>
</dbReference>
<keyword evidence="2" id="KW-0677">Repeat</keyword>
<name>A0AAW1WI51_RUBAR</name>
<gene>
    <name evidence="8" type="ORF">M0R45_031621</name>
</gene>
<dbReference type="SMART" id="SM00356">
    <property type="entry name" value="ZnF_C3H1"/>
    <property type="match status" value="2"/>
</dbReference>
<evidence type="ECO:0000256" key="1">
    <source>
        <dbReference type="ARBA" id="ARBA00022723"/>
    </source>
</evidence>